<dbReference type="Proteomes" id="UP000829647">
    <property type="component" value="Chromosome"/>
</dbReference>
<evidence type="ECO:0000313" key="7">
    <source>
        <dbReference type="EMBL" id="UPL49866.1"/>
    </source>
</evidence>
<dbReference type="InterPro" id="IPR038299">
    <property type="entry name" value="DAO_C_sf"/>
</dbReference>
<dbReference type="SUPFAM" id="SSF54373">
    <property type="entry name" value="FAD-linked reductases, C-terminal domain"/>
    <property type="match status" value="1"/>
</dbReference>
<evidence type="ECO:0000256" key="1">
    <source>
        <dbReference type="ARBA" id="ARBA00001974"/>
    </source>
</evidence>
<name>A0ABY4JAM9_9BACT</name>
<evidence type="ECO:0000256" key="4">
    <source>
        <dbReference type="ARBA" id="ARBA00022827"/>
    </source>
</evidence>
<dbReference type="RefSeq" id="WP_247975972.1">
    <property type="nucleotide sequence ID" value="NZ_CP095848.1"/>
</dbReference>
<dbReference type="PANTHER" id="PTHR11985">
    <property type="entry name" value="GLYCEROL-3-PHOSPHATE DEHYDROGENASE"/>
    <property type="match status" value="1"/>
</dbReference>
<evidence type="ECO:0000256" key="2">
    <source>
        <dbReference type="ARBA" id="ARBA00007330"/>
    </source>
</evidence>
<dbReference type="SUPFAM" id="SSF51905">
    <property type="entry name" value="FAD/NAD(P)-binding domain"/>
    <property type="match status" value="1"/>
</dbReference>
<dbReference type="InterPro" id="IPR000447">
    <property type="entry name" value="G3P_DH_FAD-dep"/>
</dbReference>
<feature type="domain" description="FAD dependent oxidoreductase" evidence="6">
    <location>
        <begin position="26"/>
        <end position="383"/>
    </location>
</feature>
<evidence type="ECO:0000313" key="8">
    <source>
        <dbReference type="Proteomes" id="UP000829647"/>
    </source>
</evidence>
<dbReference type="Gene3D" id="3.30.9.10">
    <property type="entry name" value="D-Amino Acid Oxidase, subunit A, domain 2"/>
    <property type="match status" value="1"/>
</dbReference>
<evidence type="ECO:0000256" key="3">
    <source>
        <dbReference type="ARBA" id="ARBA00022630"/>
    </source>
</evidence>
<dbReference type="InterPro" id="IPR006076">
    <property type="entry name" value="FAD-dep_OxRdtase"/>
</dbReference>
<protein>
    <submittedName>
        <fullName evidence="7">Glycerol-3-phosphate dehydrogenase/oxidase</fullName>
    </submittedName>
</protein>
<keyword evidence="3" id="KW-0285">Flavoprotein</keyword>
<reference evidence="7 8" key="1">
    <citation type="submission" date="2022-04" db="EMBL/GenBank/DDBJ databases">
        <title>Hymenobacter sp. isolated from the air.</title>
        <authorList>
            <person name="Won M."/>
            <person name="Lee C.-M."/>
            <person name="Woen H.-Y."/>
            <person name="Kwon S.-W."/>
        </authorList>
    </citation>
    <scope>NUCLEOTIDE SEQUENCE [LARGE SCALE GENOMIC DNA]</scope>
    <source>
        <strain evidence="8">5516 S-25</strain>
    </source>
</reference>
<dbReference type="InterPro" id="IPR036188">
    <property type="entry name" value="FAD/NAD-bd_sf"/>
</dbReference>
<dbReference type="PANTHER" id="PTHR11985:SF35">
    <property type="entry name" value="ANAEROBIC GLYCEROL-3-PHOSPHATE DEHYDROGENASE SUBUNIT A"/>
    <property type="match status" value="1"/>
</dbReference>
<evidence type="ECO:0000259" key="6">
    <source>
        <dbReference type="Pfam" id="PF01266"/>
    </source>
</evidence>
<dbReference type="PRINTS" id="PR01001">
    <property type="entry name" value="FADG3PDH"/>
</dbReference>
<dbReference type="PROSITE" id="PS00978">
    <property type="entry name" value="FAD_G3PDH_2"/>
    <property type="match status" value="1"/>
</dbReference>
<dbReference type="Gene3D" id="3.50.50.60">
    <property type="entry name" value="FAD/NAD(P)-binding domain"/>
    <property type="match status" value="1"/>
</dbReference>
<keyword evidence="8" id="KW-1185">Reference proteome</keyword>
<organism evidence="7 8">
    <name type="scientific">Hymenobacter sublimis</name>
    <dbReference type="NCBI Taxonomy" id="2933777"/>
    <lineage>
        <taxon>Bacteria</taxon>
        <taxon>Pseudomonadati</taxon>
        <taxon>Bacteroidota</taxon>
        <taxon>Cytophagia</taxon>
        <taxon>Cytophagales</taxon>
        <taxon>Hymenobacteraceae</taxon>
        <taxon>Hymenobacter</taxon>
    </lineage>
</organism>
<proteinExistence type="inferred from homology"/>
<gene>
    <name evidence="7" type="ORF">MWH26_02875</name>
</gene>
<keyword evidence="5" id="KW-0560">Oxidoreductase</keyword>
<evidence type="ECO:0000256" key="5">
    <source>
        <dbReference type="ARBA" id="ARBA00023002"/>
    </source>
</evidence>
<sequence>MQHNHPELLFQREHLIRQLTAQPLWDLLIIGGGATGLGIALDGASRGYKTLLLEQIDYAKGTSSRSTKLVHGGVRYLAQGDVGLVREALYERGLLLKNAPHLVKNQNFIIPNYSWWGGPFYTIGLKMYDLLAGELSLGASRHLSKNETLLRLGNLKAAGLRGGVLYHDGQFDDARLAVNLAQTAIEQGAVLLNYCGVQGLLKDAHGQVVGVQATDHETGTTYALRAKTVVNATGVFVDDIRQMDQPGGRKLVRPSQGVHIVVDNSFLPGNDALMIPKTEDGRVLFAVPWHGRVVLGTTDTPLHEHSLEPQALEEEIDFILRTTAQYLTHAPQRSDALSIFAGLRPLAAPQSGSEKTKEISRSHKILVSPAGLLTITGGKWTTYRRMAQDTVDKVIALGKLAPAPSQTAHLALHGAQPTPDRSSHLSVYGSDLPALQQLIAHRPELSQKLDENLEFVWAEVVWAARYEMARTVEDVLARRVRVLFLDARAALRMAPTVAALLGQELGKDQQWQQQQVAAFTAVAQQYVLKDAPATAPATAT</sequence>
<keyword evidence="4" id="KW-0274">FAD</keyword>
<dbReference type="Pfam" id="PF01266">
    <property type="entry name" value="DAO"/>
    <property type="match status" value="1"/>
</dbReference>
<comment type="cofactor">
    <cofactor evidence="1">
        <name>FAD</name>
        <dbReference type="ChEBI" id="CHEBI:57692"/>
    </cofactor>
</comment>
<dbReference type="Gene3D" id="1.10.8.870">
    <property type="entry name" value="Alpha-glycerophosphate oxidase, cap domain"/>
    <property type="match status" value="1"/>
</dbReference>
<dbReference type="EMBL" id="CP095848">
    <property type="protein sequence ID" value="UPL49866.1"/>
    <property type="molecule type" value="Genomic_DNA"/>
</dbReference>
<accession>A0ABY4JAM9</accession>
<comment type="similarity">
    <text evidence="2">Belongs to the FAD-dependent glycerol-3-phosphate dehydrogenase family.</text>
</comment>